<evidence type="ECO:0000256" key="2">
    <source>
        <dbReference type="SAM" id="MobiDB-lite"/>
    </source>
</evidence>
<reference evidence="4" key="2">
    <citation type="submission" date="2020-08" db="EMBL/GenBank/DDBJ databases">
        <authorList>
            <person name="Kikuchi T."/>
        </authorList>
    </citation>
    <scope>NUCLEOTIDE SEQUENCE</scope>
    <source>
        <strain evidence="3">Ka4C1</strain>
    </source>
</reference>
<feature type="region of interest" description="Disordered" evidence="2">
    <location>
        <begin position="83"/>
        <end position="105"/>
    </location>
</feature>
<dbReference type="WBParaSite" id="BXY_1094500.1">
    <property type="protein sequence ID" value="BXY_1094500.1"/>
    <property type="gene ID" value="BXY_1094500"/>
</dbReference>
<dbReference type="Proteomes" id="UP000582659">
    <property type="component" value="Unassembled WGS sequence"/>
</dbReference>
<sequence>MYRQIQQLQKRVTAIEQELRLEDLANENTRIRRQLSELEDQERLVFLETLRQSEEISSLEDELAKVYARLRVSNVKLFQAMKDQGKFGEQRKQEQPPKRKRRQSI</sequence>
<evidence type="ECO:0000313" key="7">
    <source>
        <dbReference type="WBParaSite" id="BXY_1094500.1"/>
    </source>
</evidence>
<reference evidence="7" key="1">
    <citation type="submission" date="2016-11" db="UniProtKB">
        <authorList>
            <consortium name="WormBaseParasite"/>
        </authorList>
    </citation>
    <scope>IDENTIFICATION</scope>
</reference>
<evidence type="ECO:0000256" key="1">
    <source>
        <dbReference type="SAM" id="Coils"/>
    </source>
</evidence>
<dbReference type="Proteomes" id="UP000659654">
    <property type="component" value="Unassembled WGS sequence"/>
</dbReference>
<proteinExistence type="predicted"/>
<keyword evidence="1" id="KW-0175">Coiled coil</keyword>
<accession>A0A1I7SD41</accession>
<evidence type="ECO:0000313" key="6">
    <source>
        <dbReference type="Proteomes" id="UP000659654"/>
    </source>
</evidence>
<dbReference type="EMBL" id="CAJFDI010000002">
    <property type="protein sequence ID" value="CAD5213642.1"/>
    <property type="molecule type" value="Genomic_DNA"/>
</dbReference>
<feature type="compositionally biased region" description="Basic and acidic residues" evidence="2">
    <location>
        <begin position="83"/>
        <end position="97"/>
    </location>
</feature>
<dbReference type="SMR" id="A0A1I7SD41"/>
<organism evidence="5 7">
    <name type="scientific">Bursaphelenchus xylophilus</name>
    <name type="common">Pinewood nematode worm</name>
    <name type="synonym">Aphelenchoides xylophilus</name>
    <dbReference type="NCBI Taxonomy" id="6326"/>
    <lineage>
        <taxon>Eukaryota</taxon>
        <taxon>Metazoa</taxon>
        <taxon>Ecdysozoa</taxon>
        <taxon>Nematoda</taxon>
        <taxon>Chromadorea</taxon>
        <taxon>Rhabditida</taxon>
        <taxon>Tylenchina</taxon>
        <taxon>Tylenchomorpha</taxon>
        <taxon>Aphelenchoidea</taxon>
        <taxon>Aphelenchoididae</taxon>
        <taxon>Bursaphelenchus</taxon>
    </lineage>
</organism>
<dbReference type="AlphaFoldDB" id="A0A1I7SD41"/>
<evidence type="ECO:0000313" key="4">
    <source>
        <dbReference type="EMBL" id="CAG9092976.1"/>
    </source>
</evidence>
<name>A0A1I7SD41_BURXY</name>
<feature type="coiled-coil region" evidence="1">
    <location>
        <begin position="5"/>
        <end position="44"/>
    </location>
</feature>
<evidence type="ECO:0000313" key="5">
    <source>
        <dbReference type="Proteomes" id="UP000095284"/>
    </source>
</evidence>
<keyword evidence="6" id="KW-1185">Reference proteome</keyword>
<dbReference type="Proteomes" id="UP000095284">
    <property type="component" value="Unplaced"/>
</dbReference>
<dbReference type="EMBL" id="CAJFCV020000002">
    <property type="protein sequence ID" value="CAG9092976.1"/>
    <property type="molecule type" value="Genomic_DNA"/>
</dbReference>
<protein>
    <submittedName>
        <fullName evidence="3">(pine wood nematode) hypothetical protein</fullName>
    </submittedName>
</protein>
<gene>
    <name evidence="3" type="ORF">BXYJ_LOCUS3132</name>
</gene>
<evidence type="ECO:0000313" key="3">
    <source>
        <dbReference type="EMBL" id="CAD5213642.1"/>
    </source>
</evidence>